<dbReference type="InterPro" id="IPR002048">
    <property type="entry name" value="EF_hand_dom"/>
</dbReference>
<feature type="domain" description="EF-hand" evidence="4">
    <location>
        <begin position="267"/>
        <end position="302"/>
    </location>
</feature>
<sequence length="1102" mass="123438">MASSAGKAKSKDRRTSLSGKEPREPEPEVDVLRTQVDSFLKSSGANGLGLASSDRCATMEALLKQYTFKGSLAMTNEEGEHLLHPQGYSNGERPVRSRQPGGDSSNTIQPERERKSTGRDLLQHLDSEGLMALKDCFRAHGDELDPEQFTSLTWSCVGHVEGRDERHFTARLQELYAQLTDEAESLSWSAFARYLLEEGVVSEKVRHVNMVKILSHIELENIATLAEYFRRDGGSLHLEQFVMVMKSLFHHLFDLTALFHCQEEERQLVAQIVSLFQLIDINGEGTLSWEKFTTFLVDQGMVEDIAREFNIIRFRQNSLVRDDMPHQSHMEKAFYCSTWDKIAFIEQGAKCLKLCTPDLVPYREIRDIAQPLCVEYIEKYKYLMVSCSDQTLSFFDVDNGLKLLRRFETKTAQIVMCWSVVAQAPFTADYEGRIFAWDMELVRTGVGKGEGKSEGGPWDNPYLKAIPQRHKADTVPMRHIKPEEPDTRVVRRGNPRVKATDPDHPNSGGTIATMLLELPVLQQMASCGVDRNVMIWDVTTGLLRQLLEGHQMGVRCMAFAASNKVLVTGGFDYNLFVWNPYVGTSTHVIRGHVAPIVGIEVLGAASNQIVSADSEGVLKTWDLGTYQLIQNIIVDGLLSLRVFVSVPTHKRIFAADRKFIAYDYQNAGVADQTDDAPILKATFHHLRRVFFTACTTHLRIWDAVTGGIKCMIPHRDAEIISFSVDDRGQKVFVGDHDGEIWVYNSTTGCVIKKMTAHSKEVSGLLYCGDRNVISVSWDTHIFVHDESSETPRLWRSAKNVHHGDITCVAFSRHLGLVATGSIDCVISVREYERLRPVSSLLGHKSEILALAFVEPFPLLASTDAGGNVAIWMVPFGARHKHDNKVLIRFINTHSLEHPTPVGCLAPLCEADSERFLMYAGDESGELRVWDFSAVLTAGNVVPSSPKSEWEPHKVEYLQIPPHITASVAKKAAALETPELPACLSEKVVQMHSWRAHTEGIRSIEVCSLPACCVTAGSDHMVKVWSRHGELLTVLRAYGQTHWNFPMKAETFGVDVETLSHVLRQVGELEKRKSRPPVFLTQDTRSTVGSPKRASKPFVRPHA</sequence>
<feature type="region of interest" description="Disordered" evidence="3">
    <location>
        <begin position="1073"/>
        <end position="1102"/>
    </location>
</feature>
<feature type="repeat" description="WD" evidence="2">
    <location>
        <begin position="840"/>
        <end position="871"/>
    </location>
</feature>
<evidence type="ECO:0000256" key="2">
    <source>
        <dbReference type="PROSITE-ProRule" id="PRU00221"/>
    </source>
</evidence>
<protein>
    <recommendedName>
        <fullName evidence="4">EF-hand domain-containing protein</fullName>
    </recommendedName>
</protein>
<feature type="compositionally biased region" description="Basic residues" evidence="3">
    <location>
        <begin position="1092"/>
        <end position="1102"/>
    </location>
</feature>
<dbReference type="InterPro" id="IPR051242">
    <property type="entry name" value="WD-EF-hand_domain"/>
</dbReference>
<dbReference type="PROSITE" id="PS50294">
    <property type="entry name" value="WD_REPEATS_REGION"/>
    <property type="match status" value="1"/>
</dbReference>
<dbReference type="Pfam" id="PF00400">
    <property type="entry name" value="WD40"/>
    <property type="match status" value="3"/>
</dbReference>
<evidence type="ECO:0000313" key="5">
    <source>
        <dbReference type="EMBL" id="CAD8833344.1"/>
    </source>
</evidence>
<dbReference type="InterPro" id="IPR001680">
    <property type="entry name" value="WD40_rpt"/>
</dbReference>
<evidence type="ECO:0000256" key="3">
    <source>
        <dbReference type="SAM" id="MobiDB-lite"/>
    </source>
</evidence>
<reference evidence="5" key="1">
    <citation type="submission" date="2021-01" db="EMBL/GenBank/DDBJ databases">
        <authorList>
            <person name="Corre E."/>
            <person name="Pelletier E."/>
            <person name="Niang G."/>
            <person name="Scheremetjew M."/>
            <person name="Finn R."/>
            <person name="Kale V."/>
            <person name="Holt S."/>
            <person name="Cochrane G."/>
            <person name="Meng A."/>
            <person name="Brown T."/>
            <person name="Cohen L."/>
        </authorList>
    </citation>
    <scope>NUCLEOTIDE SEQUENCE</scope>
</reference>
<dbReference type="InterPro" id="IPR011047">
    <property type="entry name" value="Quinoprotein_ADH-like_sf"/>
</dbReference>
<feature type="region of interest" description="Disordered" evidence="3">
    <location>
        <begin position="1"/>
        <end position="35"/>
    </location>
</feature>
<organism evidence="5">
    <name type="scientific">Noctiluca scintillans</name>
    <name type="common">Sea sparkle</name>
    <name type="synonym">Red tide dinoflagellate</name>
    <dbReference type="NCBI Taxonomy" id="2966"/>
    <lineage>
        <taxon>Eukaryota</taxon>
        <taxon>Sar</taxon>
        <taxon>Alveolata</taxon>
        <taxon>Dinophyceae</taxon>
        <taxon>Noctilucales</taxon>
        <taxon>Noctilucaceae</taxon>
        <taxon>Noctiluca</taxon>
    </lineage>
</organism>
<evidence type="ECO:0000259" key="4">
    <source>
        <dbReference type="PROSITE" id="PS50222"/>
    </source>
</evidence>
<dbReference type="InterPro" id="IPR011992">
    <property type="entry name" value="EF-hand-dom_pair"/>
</dbReference>
<feature type="region of interest" description="Disordered" evidence="3">
    <location>
        <begin position="82"/>
        <end position="118"/>
    </location>
</feature>
<evidence type="ECO:0000256" key="1">
    <source>
        <dbReference type="ARBA" id="ARBA00022737"/>
    </source>
</evidence>
<feature type="repeat" description="WD" evidence="2">
    <location>
        <begin position="547"/>
        <end position="579"/>
    </location>
</feature>
<dbReference type="PANTHER" id="PTHR44324">
    <property type="entry name" value="WD40 REPEAT DOMAIN 95"/>
    <property type="match status" value="1"/>
</dbReference>
<name>A0A7S0ZUV4_NOCSC</name>
<proteinExistence type="predicted"/>
<dbReference type="GO" id="GO:0005509">
    <property type="term" value="F:calcium ion binding"/>
    <property type="evidence" value="ECO:0007669"/>
    <property type="project" value="InterPro"/>
</dbReference>
<dbReference type="InterPro" id="IPR015943">
    <property type="entry name" value="WD40/YVTN_repeat-like_dom_sf"/>
</dbReference>
<dbReference type="SMART" id="SM00320">
    <property type="entry name" value="WD40"/>
    <property type="match status" value="11"/>
</dbReference>
<dbReference type="PROSITE" id="PS50222">
    <property type="entry name" value="EF_HAND_2"/>
    <property type="match status" value="1"/>
</dbReference>
<keyword evidence="2" id="KW-0853">WD repeat</keyword>
<dbReference type="SUPFAM" id="SSF47473">
    <property type="entry name" value="EF-hand"/>
    <property type="match status" value="1"/>
</dbReference>
<dbReference type="SUPFAM" id="SSF50998">
    <property type="entry name" value="Quinoprotein alcohol dehydrogenase-like"/>
    <property type="match status" value="1"/>
</dbReference>
<dbReference type="PROSITE" id="PS50082">
    <property type="entry name" value="WD_REPEATS_2"/>
    <property type="match status" value="2"/>
</dbReference>
<dbReference type="Gene3D" id="2.130.10.10">
    <property type="entry name" value="YVTN repeat-like/Quinoprotein amine dehydrogenase"/>
    <property type="match status" value="3"/>
</dbReference>
<gene>
    <name evidence="5" type="ORF">NSCI0253_LOCUS7692</name>
</gene>
<dbReference type="PANTHER" id="PTHR44324:SF4">
    <property type="entry name" value="WD40 REPEAT DOMAIN 95"/>
    <property type="match status" value="1"/>
</dbReference>
<dbReference type="EMBL" id="HBFQ01010958">
    <property type="protein sequence ID" value="CAD8833344.1"/>
    <property type="molecule type" value="Transcribed_RNA"/>
</dbReference>
<accession>A0A7S0ZUV4</accession>
<keyword evidence="1" id="KW-0677">Repeat</keyword>
<dbReference type="AlphaFoldDB" id="A0A7S0ZUV4"/>